<evidence type="ECO:0000313" key="3">
    <source>
        <dbReference type="EMBL" id="AXY58470.1"/>
    </source>
</evidence>
<dbReference type="Gene3D" id="3.40.50.880">
    <property type="match status" value="1"/>
</dbReference>
<organism evidence="3 4">
    <name type="scientific">Acinetobacter chinensis</name>
    <dbReference type="NCBI Taxonomy" id="2004650"/>
    <lineage>
        <taxon>Bacteria</taxon>
        <taxon>Pseudomonadati</taxon>
        <taxon>Pseudomonadota</taxon>
        <taxon>Gammaproteobacteria</taxon>
        <taxon>Moraxellales</taxon>
        <taxon>Moraxellaceae</taxon>
        <taxon>Acinetobacter</taxon>
    </lineage>
</organism>
<evidence type="ECO:0000256" key="1">
    <source>
        <dbReference type="ARBA" id="ARBA00008542"/>
    </source>
</evidence>
<accession>A0A3B7LZT5</accession>
<reference evidence="4" key="1">
    <citation type="submission" date="2018-09" db="EMBL/GenBank/DDBJ databases">
        <title>The complete genome of Acinetobacter sp. strain WCHAc010005.</title>
        <authorList>
            <person name="Hu Y."/>
            <person name="Long H."/>
            <person name="Feng Y."/>
            <person name="Zong Z."/>
        </authorList>
    </citation>
    <scope>NUCLEOTIDE SEQUENCE [LARGE SCALE GENOMIC DNA]</scope>
    <source>
        <strain evidence="4">WCHAc010005</strain>
    </source>
</reference>
<feature type="domain" description="DJ-1/PfpI" evidence="2">
    <location>
        <begin position="3"/>
        <end position="167"/>
    </location>
</feature>
<name>A0A3B7LZT5_9GAMM</name>
<dbReference type="SUPFAM" id="SSF52317">
    <property type="entry name" value="Class I glutamine amidotransferase-like"/>
    <property type="match status" value="1"/>
</dbReference>
<dbReference type="KEGG" id="achi:CDG60_11915"/>
<comment type="similarity">
    <text evidence="1">Belongs to the peptidase C56 family.</text>
</comment>
<dbReference type="PANTHER" id="PTHR42733">
    <property type="entry name" value="DJ-1 PROTEIN"/>
    <property type="match status" value="1"/>
</dbReference>
<dbReference type="EMBL" id="CP032134">
    <property type="protein sequence ID" value="AXY58470.1"/>
    <property type="molecule type" value="Genomic_DNA"/>
</dbReference>
<proteinExistence type="inferred from homology"/>
<evidence type="ECO:0000313" key="4">
    <source>
        <dbReference type="Proteomes" id="UP000263753"/>
    </source>
</evidence>
<dbReference type="PANTHER" id="PTHR42733:SF2">
    <property type="entry name" value="DJ-1_THIJ_PFPI FAMILY PROTEIN"/>
    <property type="match status" value="1"/>
</dbReference>
<protein>
    <submittedName>
        <fullName evidence="3">Peptidase</fullName>
    </submittedName>
</protein>
<dbReference type="Proteomes" id="UP000263753">
    <property type="component" value="Chromosome"/>
</dbReference>
<gene>
    <name evidence="3" type="ORF">CDG60_11915</name>
</gene>
<dbReference type="InterPro" id="IPR029062">
    <property type="entry name" value="Class_I_gatase-like"/>
</dbReference>
<dbReference type="PROSITE" id="PS51276">
    <property type="entry name" value="PEPTIDASE_C56_PFPI"/>
    <property type="match status" value="1"/>
</dbReference>
<dbReference type="AlphaFoldDB" id="A0A3B7LZT5"/>
<dbReference type="InterPro" id="IPR002818">
    <property type="entry name" value="DJ-1/PfpI"/>
</dbReference>
<dbReference type="Pfam" id="PF01965">
    <property type="entry name" value="DJ-1_PfpI"/>
    <property type="match status" value="1"/>
</dbReference>
<dbReference type="InterPro" id="IPR006286">
    <property type="entry name" value="C56_PfpI-like"/>
</dbReference>
<evidence type="ECO:0000259" key="2">
    <source>
        <dbReference type="Pfam" id="PF01965"/>
    </source>
</evidence>
<sequence length="173" mass="19374">MNKNIAVLVTHDFEEAEYHMPVEAFRAASHSVRNIEKTAGNIVYSKQRKSSVSIDHGIEDICIHDFDALMIPGGQSPFLLKEDLRFIDFLRQFANAQKPIFLCCASPGLLIDAQLAIGRRLTSVETLLHELKTAGAVIFDRDVVNDNNLYVSSRSTLELPVFIDECLNVLRVS</sequence>
<dbReference type="RefSeq" id="WP_087512567.1">
    <property type="nucleotide sequence ID" value="NZ_CP032134.1"/>
</dbReference>